<comment type="caution">
    <text evidence="12">The sequence shown here is derived from an EMBL/GenBank/DDBJ whole genome shotgun (WGS) entry which is preliminary data.</text>
</comment>
<evidence type="ECO:0000256" key="3">
    <source>
        <dbReference type="ARBA" id="ARBA00022692"/>
    </source>
</evidence>
<dbReference type="Proteomes" id="UP000677228">
    <property type="component" value="Unassembled WGS sequence"/>
</dbReference>
<comment type="subcellular location">
    <subcellularLocation>
        <location evidence="8">Endomembrane system</location>
        <topology evidence="8">Single-pass type IV membrane protein</topology>
    </subcellularLocation>
    <subcellularLocation>
        <location evidence="1">Golgi apparatus membrane</location>
    </subcellularLocation>
</comment>
<evidence type="ECO:0000256" key="2">
    <source>
        <dbReference type="ARBA" id="ARBA00022448"/>
    </source>
</evidence>
<accession>A0A815A3J0</accession>
<dbReference type="EMBL" id="CAJNOK010004442">
    <property type="protein sequence ID" value="CAF0937801.1"/>
    <property type="molecule type" value="Genomic_DNA"/>
</dbReference>
<evidence type="ECO:0000256" key="9">
    <source>
        <dbReference type="SAM" id="MobiDB-lite"/>
    </source>
</evidence>
<evidence type="ECO:0000256" key="4">
    <source>
        <dbReference type="ARBA" id="ARBA00022927"/>
    </source>
</evidence>
<keyword evidence="5" id="KW-1133">Transmembrane helix</keyword>
<dbReference type="SUPFAM" id="SSF58038">
    <property type="entry name" value="SNARE fusion complex"/>
    <property type="match status" value="1"/>
</dbReference>
<dbReference type="EMBL" id="CAJOBC010014191">
    <property type="protein sequence ID" value="CAF4018837.1"/>
    <property type="molecule type" value="Genomic_DNA"/>
</dbReference>
<dbReference type="OrthoDB" id="261831at2759"/>
<dbReference type="PROSITE" id="PS50192">
    <property type="entry name" value="T_SNARE"/>
    <property type="match status" value="1"/>
</dbReference>
<dbReference type="PANTHER" id="PTHR12791">
    <property type="entry name" value="GOLGI SNARE BET1-RELATED"/>
    <property type="match status" value="1"/>
</dbReference>
<evidence type="ECO:0000313" key="15">
    <source>
        <dbReference type="Proteomes" id="UP000663829"/>
    </source>
</evidence>
<evidence type="ECO:0000256" key="6">
    <source>
        <dbReference type="ARBA" id="ARBA00023034"/>
    </source>
</evidence>
<sequence length="113" mass="13253">MNFEKNRSRNDDSSNNTQDGTTHSRRPNYSYIEERNDARTGSLNNKVTKLKELAIQIGDETRAQNKYLKELHDDFNQTESFVESARKRVLLLAKSVKKFNLYNKSVLFKIQDH</sequence>
<evidence type="ECO:0000313" key="12">
    <source>
        <dbReference type="EMBL" id="CAF1250064.1"/>
    </source>
</evidence>
<feature type="domain" description="T-SNARE coiled-coil homology" evidence="10">
    <location>
        <begin position="30"/>
        <end position="92"/>
    </location>
</feature>
<gene>
    <name evidence="12" type="ORF">GPM918_LOCUS26089</name>
    <name evidence="11" type="ORF">OVA965_LOCUS11475</name>
    <name evidence="14" type="ORF">SRO942_LOCUS26178</name>
    <name evidence="13" type="ORF">TMI583_LOCUS11476</name>
</gene>
<feature type="compositionally biased region" description="Basic and acidic residues" evidence="9">
    <location>
        <begin position="1"/>
        <end position="12"/>
    </location>
</feature>
<dbReference type="GO" id="GO:0000139">
    <property type="term" value="C:Golgi membrane"/>
    <property type="evidence" value="ECO:0007669"/>
    <property type="project" value="UniProtKB-SubCell"/>
</dbReference>
<keyword evidence="6" id="KW-0333">Golgi apparatus</keyword>
<keyword evidence="2" id="KW-0813">Transport</keyword>
<evidence type="ECO:0000256" key="1">
    <source>
        <dbReference type="ARBA" id="ARBA00004394"/>
    </source>
</evidence>
<keyword evidence="3" id="KW-0812">Transmembrane</keyword>
<reference evidence="12" key="1">
    <citation type="submission" date="2021-02" db="EMBL/GenBank/DDBJ databases">
        <authorList>
            <person name="Nowell W R."/>
        </authorList>
    </citation>
    <scope>NUCLEOTIDE SEQUENCE</scope>
</reference>
<evidence type="ECO:0000313" key="11">
    <source>
        <dbReference type="EMBL" id="CAF0937801.1"/>
    </source>
</evidence>
<feature type="region of interest" description="Disordered" evidence="9">
    <location>
        <begin position="1"/>
        <end position="42"/>
    </location>
</feature>
<name>A0A815A3J0_9BILA</name>
<dbReference type="GO" id="GO:0015031">
    <property type="term" value="P:protein transport"/>
    <property type="evidence" value="ECO:0007669"/>
    <property type="project" value="UniProtKB-KW"/>
</dbReference>
<dbReference type="EMBL" id="CAJOBA010004446">
    <property type="protein sequence ID" value="CAF3713335.1"/>
    <property type="molecule type" value="Genomic_DNA"/>
</dbReference>
<protein>
    <recommendedName>
        <fullName evidence="10">t-SNARE coiled-coil homology domain-containing protein</fullName>
    </recommendedName>
</protein>
<dbReference type="EMBL" id="CAJNOQ010010375">
    <property type="protein sequence ID" value="CAF1250064.1"/>
    <property type="molecule type" value="Genomic_DNA"/>
</dbReference>
<dbReference type="InterPro" id="IPR039899">
    <property type="entry name" value="BET1_SNARE"/>
</dbReference>
<evidence type="ECO:0000259" key="10">
    <source>
        <dbReference type="PROSITE" id="PS50192"/>
    </source>
</evidence>
<organism evidence="12 15">
    <name type="scientific">Didymodactylos carnosus</name>
    <dbReference type="NCBI Taxonomy" id="1234261"/>
    <lineage>
        <taxon>Eukaryota</taxon>
        <taxon>Metazoa</taxon>
        <taxon>Spiralia</taxon>
        <taxon>Gnathifera</taxon>
        <taxon>Rotifera</taxon>
        <taxon>Eurotatoria</taxon>
        <taxon>Bdelloidea</taxon>
        <taxon>Philodinida</taxon>
        <taxon>Philodinidae</taxon>
        <taxon>Didymodactylos</taxon>
    </lineage>
</organism>
<evidence type="ECO:0000256" key="7">
    <source>
        <dbReference type="ARBA" id="ARBA00023136"/>
    </source>
</evidence>
<proteinExistence type="predicted"/>
<dbReference type="Gene3D" id="1.20.5.110">
    <property type="match status" value="1"/>
</dbReference>
<evidence type="ECO:0000256" key="8">
    <source>
        <dbReference type="ARBA" id="ARBA00046280"/>
    </source>
</evidence>
<dbReference type="SMART" id="SM00397">
    <property type="entry name" value="t_SNARE"/>
    <property type="match status" value="1"/>
</dbReference>
<evidence type="ECO:0000313" key="13">
    <source>
        <dbReference type="EMBL" id="CAF3713335.1"/>
    </source>
</evidence>
<dbReference type="InterPro" id="IPR000727">
    <property type="entry name" value="T_SNARE_dom"/>
</dbReference>
<keyword evidence="4" id="KW-0653">Protein transport</keyword>
<dbReference type="Proteomes" id="UP000682733">
    <property type="component" value="Unassembled WGS sequence"/>
</dbReference>
<evidence type="ECO:0000256" key="5">
    <source>
        <dbReference type="ARBA" id="ARBA00022989"/>
    </source>
</evidence>
<dbReference type="Proteomes" id="UP000663829">
    <property type="component" value="Unassembled WGS sequence"/>
</dbReference>
<dbReference type="Proteomes" id="UP000681722">
    <property type="component" value="Unassembled WGS sequence"/>
</dbReference>
<evidence type="ECO:0000313" key="14">
    <source>
        <dbReference type="EMBL" id="CAF4018837.1"/>
    </source>
</evidence>
<keyword evidence="15" id="KW-1185">Reference proteome</keyword>
<dbReference type="AlphaFoldDB" id="A0A815A3J0"/>
<keyword evidence="7" id="KW-0472">Membrane</keyword>
<dbReference type="CDD" id="cd15853">
    <property type="entry name" value="SNARE_Bet1"/>
    <property type="match status" value="1"/>
</dbReference>